<dbReference type="Gene3D" id="3.40.390.10">
    <property type="entry name" value="Collagenase (Catalytic Domain)"/>
    <property type="match status" value="1"/>
</dbReference>
<dbReference type="GO" id="GO:0016485">
    <property type="term" value="P:protein processing"/>
    <property type="evidence" value="ECO:0007669"/>
    <property type="project" value="TreeGrafter"/>
</dbReference>
<keyword evidence="4" id="KW-1185">Reference proteome</keyword>
<dbReference type="AlphaFoldDB" id="A0AAN9A7B9"/>
<evidence type="ECO:0000259" key="2">
    <source>
        <dbReference type="Pfam" id="PF01431"/>
    </source>
</evidence>
<proteinExistence type="inferred from homology"/>
<dbReference type="InterPro" id="IPR024079">
    <property type="entry name" value="MetalloPept_cat_dom_sf"/>
</dbReference>
<dbReference type="SUPFAM" id="SSF55486">
    <property type="entry name" value="Metalloproteases ('zincins'), catalytic domain"/>
    <property type="match status" value="1"/>
</dbReference>
<dbReference type="PROSITE" id="PS51885">
    <property type="entry name" value="NEPRILYSIN"/>
    <property type="match status" value="1"/>
</dbReference>
<comment type="caution">
    <text evidence="3">The sequence shown here is derived from an EMBL/GenBank/DDBJ whole genome shotgun (WGS) entry which is preliminary data.</text>
</comment>
<organism evidence="3 4">
    <name type="scientific">Halocaridina rubra</name>
    <name type="common">Hawaiian red shrimp</name>
    <dbReference type="NCBI Taxonomy" id="373956"/>
    <lineage>
        <taxon>Eukaryota</taxon>
        <taxon>Metazoa</taxon>
        <taxon>Ecdysozoa</taxon>
        <taxon>Arthropoda</taxon>
        <taxon>Crustacea</taxon>
        <taxon>Multicrustacea</taxon>
        <taxon>Malacostraca</taxon>
        <taxon>Eumalacostraca</taxon>
        <taxon>Eucarida</taxon>
        <taxon>Decapoda</taxon>
        <taxon>Pleocyemata</taxon>
        <taxon>Caridea</taxon>
        <taxon>Atyoidea</taxon>
        <taxon>Atyidae</taxon>
        <taxon>Halocaridina</taxon>
    </lineage>
</organism>
<accession>A0AAN9A7B9</accession>
<feature type="domain" description="Peptidase M13 C-terminal" evidence="2">
    <location>
        <begin position="1"/>
        <end position="165"/>
    </location>
</feature>
<comment type="similarity">
    <text evidence="1">Belongs to the peptidase M13 family.</text>
</comment>
<dbReference type="PANTHER" id="PTHR11733">
    <property type="entry name" value="ZINC METALLOPROTEASE FAMILY M13 NEPRILYSIN-RELATED"/>
    <property type="match status" value="1"/>
</dbReference>
<dbReference type="EC" id="3.4.24.71" evidence="3"/>
<dbReference type="GO" id="GO:0005886">
    <property type="term" value="C:plasma membrane"/>
    <property type="evidence" value="ECO:0007669"/>
    <property type="project" value="TreeGrafter"/>
</dbReference>
<dbReference type="EMBL" id="JAXCGZ010009108">
    <property type="protein sequence ID" value="KAK7077363.1"/>
    <property type="molecule type" value="Genomic_DNA"/>
</dbReference>
<sequence length="166" mass="18941">MGHELAHAFDDQGRRYDKNGNLNQWWRPETVTKFNNLTQCMVDQYSSYKLQGEHINGKLTLGENIADNGGMKASFRAYLEWVKDNGEEPLLPGISLNHKQLFFLGFAQVWCSSITKEAAHLEIMKDSHVPGQFRVFGTLSNSYDFANAFNCSMGKAMNPKKKCQIW</sequence>
<dbReference type="Pfam" id="PF01431">
    <property type="entry name" value="Peptidase_M13"/>
    <property type="match status" value="1"/>
</dbReference>
<dbReference type="InterPro" id="IPR018497">
    <property type="entry name" value="Peptidase_M13_C"/>
</dbReference>
<dbReference type="PANTHER" id="PTHR11733:SF167">
    <property type="entry name" value="FI17812P1-RELATED"/>
    <property type="match status" value="1"/>
</dbReference>
<protein>
    <submittedName>
        <fullName evidence="3">Endothelin-converting enzyme 2</fullName>
        <ecNumber evidence="3">3.4.24.71</ecNumber>
    </submittedName>
</protein>
<evidence type="ECO:0000313" key="3">
    <source>
        <dbReference type="EMBL" id="KAK7077363.1"/>
    </source>
</evidence>
<evidence type="ECO:0000313" key="4">
    <source>
        <dbReference type="Proteomes" id="UP001381693"/>
    </source>
</evidence>
<dbReference type="CDD" id="cd08662">
    <property type="entry name" value="M13"/>
    <property type="match status" value="1"/>
</dbReference>
<evidence type="ECO:0000256" key="1">
    <source>
        <dbReference type="ARBA" id="ARBA00007357"/>
    </source>
</evidence>
<name>A0AAN9A7B9_HALRR</name>
<keyword evidence="3" id="KW-0378">Hydrolase</keyword>
<dbReference type="Proteomes" id="UP001381693">
    <property type="component" value="Unassembled WGS sequence"/>
</dbReference>
<gene>
    <name evidence="3" type="primary">ECE2_2</name>
    <name evidence="3" type="ORF">SK128_022794</name>
</gene>
<dbReference type="InterPro" id="IPR000718">
    <property type="entry name" value="Peptidase_M13"/>
</dbReference>
<reference evidence="3 4" key="1">
    <citation type="submission" date="2023-11" db="EMBL/GenBank/DDBJ databases">
        <title>Halocaridina rubra genome assembly.</title>
        <authorList>
            <person name="Smith C."/>
        </authorList>
    </citation>
    <scope>NUCLEOTIDE SEQUENCE [LARGE SCALE GENOMIC DNA]</scope>
    <source>
        <strain evidence="3">EP-1</strain>
        <tissue evidence="3">Whole</tissue>
    </source>
</reference>
<dbReference type="GO" id="GO:0004222">
    <property type="term" value="F:metalloendopeptidase activity"/>
    <property type="evidence" value="ECO:0007669"/>
    <property type="project" value="UniProtKB-EC"/>
</dbReference>